<dbReference type="AlphaFoldDB" id="A0A830D8I7"/>
<reference evidence="1" key="1">
    <citation type="submission" date="2020-07" db="EMBL/GenBank/DDBJ databases">
        <title>Ethylene signaling mediates host invasion by parasitic plants.</title>
        <authorList>
            <person name="Yoshida S."/>
        </authorList>
    </citation>
    <scope>NUCLEOTIDE SEQUENCE</scope>
    <source>
        <strain evidence="1">Okayama</strain>
    </source>
</reference>
<gene>
    <name evidence="1" type="ORF">PHJA_002598300</name>
</gene>
<organism evidence="1 2">
    <name type="scientific">Phtheirospermum japonicum</name>
    <dbReference type="NCBI Taxonomy" id="374723"/>
    <lineage>
        <taxon>Eukaryota</taxon>
        <taxon>Viridiplantae</taxon>
        <taxon>Streptophyta</taxon>
        <taxon>Embryophyta</taxon>
        <taxon>Tracheophyta</taxon>
        <taxon>Spermatophyta</taxon>
        <taxon>Magnoliopsida</taxon>
        <taxon>eudicotyledons</taxon>
        <taxon>Gunneridae</taxon>
        <taxon>Pentapetalae</taxon>
        <taxon>asterids</taxon>
        <taxon>lamiids</taxon>
        <taxon>Lamiales</taxon>
        <taxon>Orobanchaceae</taxon>
        <taxon>Orobanchaceae incertae sedis</taxon>
        <taxon>Phtheirospermum</taxon>
    </lineage>
</organism>
<dbReference type="Proteomes" id="UP000653305">
    <property type="component" value="Unassembled WGS sequence"/>
</dbReference>
<name>A0A830D8I7_9LAMI</name>
<accession>A0A830D8I7</accession>
<proteinExistence type="predicted"/>
<protein>
    <submittedName>
        <fullName evidence="1">Uncharacterized protein</fullName>
    </submittedName>
</protein>
<evidence type="ECO:0000313" key="1">
    <source>
        <dbReference type="EMBL" id="GFQ04544.1"/>
    </source>
</evidence>
<keyword evidence="2" id="KW-1185">Reference proteome</keyword>
<evidence type="ECO:0000313" key="2">
    <source>
        <dbReference type="Proteomes" id="UP000653305"/>
    </source>
</evidence>
<dbReference type="EMBL" id="BMAC01000953">
    <property type="protein sequence ID" value="GFQ04544.1"/>
    <property type="molecule type" value="Genomic_DNA"/>
</dbReference>
<comment type="caution">
    <text evidence="1">The sequence shown here is derived from an EMBL/GenBank/DDBJ whole genome shotgun (WGS) entry which is preliminary data.</text>
</comment>
<sequence>MVNHVFITPTHFVLIACHHCDVFVQTSPYWVVLDYDDNLFAASFDIKTDELKIIPILLPTSPHGGKWSGLPIYLNPNAPRKRLLLETDEDTNSAEEMEDDSDEVDIISRLWESQSHLRY</sequence>